<keyword evidence="9" id="KW-0406">Ion transport</keyword>
<evidence type="ECO:0000259" key="14">
    <source>
        <dbReference type="Pfam" id="PF00520"/>
    </source>
</evidence>
<gene>
    <name evidence="15" type="ORF">Plil01_001421900</name>
</gene>
<feature type="transmembrane region" description="Helical" evidence="13">
    <location>
        <begin position="352"/>
        <end position="377"/>
    </location>
</feature>
<feature type="transmembrane region" description="Helical" evidence="13">
    <location>
        <begin position="398"/>
        <end position="418"/>
    </location>
</feature>
<evidence type="ECO:0000256" key="2">
    <source>
        <dbReference type="ARBA" id="ARBA00022448"/>
    </source>
</evidence>
<keyword evidence="2" id="KW-0813">Transport</keyword>
<keyword evidence="10 13" id="KW-0472">Membrane</keyword>
<keyword evidence="6" id="KW-0106">Calcium</keyword>
<reference evidence="15" key="1">
    <citation type="submission" date="2023-04" db="EMBL/GenBank/DDBJ databases">
        <title>Phytophthora lilii NBRC 32176.</title>
        <authorList>
            <person name="Ichikawa N."/>
            <person name="Sato H."/>
            <person name="Tonouchi N."/>
        </authorList>
    </citation>
    <scope>NUCLEOTIDE SEQUENCE</scope>
    <source>
        <strain evidence="15">NBRC 32176</strain>
    </source>
</reference>
<keyword evidence="4" id="KW-0107">Calcium channel</keyword>
<keyword evidence="12" id="KW-0407">Ion channel</keyword>
<evidence type="ECO:0000256" key="8">
    <source>
        <dbReference type="ARBA" id="ARBA00022989"/>
    </source>
</evidence>
<evidence type="ECO:0000256" key="4">
    <source>
        <dbReference type="ARBA" id="ARBA00022673"/>
    </source>
</evidence>
<evidence type="ECO:0000256" key="1">
    <source>
        <dbReference type="ARBA" id="ARBA00004141"/>
    </source>
</evidence>
<dbReference type="AlphaFoldDB" id="A0A9W7CHU1"/>
<evidence type="ECO:0000256" key="5">
    <source>
        <dbReference type="ARBA" id="ARBA00022692"/>
    </source>
</evidence>
<dbReference type="Gene3D" id="1.20.120.350">
    <property type="entry name" value="Voltage-gated potassium channels. Chain C"/>
    <property type="match status" value="2"/>
</dbReference>
<feature type="domain" description="Ion transport" evidence="14">
    <location>
        <begin position="113"/>
        <end position="202"/>
    </location>
</feature>
<keyword evidence="7" id="KW-0851">Voltage-gated channel</keyword>
<feature type="domain" description="Ion transport" evidence="14">
    <location>
        <begin position="361"/>
        <end position="476"/>
    </location>
</feature>
<keyword evidence="3" id="KW-0109">Calcium transport</keyword>
<feature type="transmembrane region" description="Helical" evidence="13">
    <location>
        <begin position="285"/>
        <end position="308"/>
    </location>
</feature>
<evidence type="ECO:0000256" key="9">
    <source>
        <dbReference type="ARBA" id="ARBA00023065"/>
    </source>
</evidence>
<dbReference type="GO" id="GO:0005891">
    <property type="term" value="C:voltage-gated calcium channel complex"/>
    <property type="evidence" value="ECO:0007669"/>
    <property type="project" value="TreeGrafter"/>
</dbReference>
<dbReference type="PANTHER" id="PTHR45628">
    <property type="entry name" value="VOLTAGE-DEPENDENT CALCIUM CHANNEL TYPE A SUBUNIT ALPHA-1"/>
    <property type="match status" value="1"/>
</dbReference>
<sequence length="476" mass="53120">MGSPREVFRLAEKKMDTQVPIETGAKPETTVATSTRTDAGSCATAVTMSSDTLRYRSKTAYATATGLLLQRFQNDTQRSRNMAQARNSTKAKLGLEIESSTDVVQTLINAARFDQFILLLILANSVILAIADYSKVDEQGDLDSSQSIRNAIVNSADRLFTILFAVECSMKIIAMGLFGEQGAYLMDPWNWMDFIVVFLGYFDDFSEYNSTVLANYSHFPCVDEYNELIPLSNGSWSHDSSPWRAPRVCYWPVAQESTARTCALGDDQFRQCPDGQDAGSGAVAVIYFVSFIIFGSFFMLNLTLAVIWDNFSEASFLEAEERKALKKAKAAALALRAAQASRDRVSNSRVQILFGAIVNHWMFNVVQTVLILLNTIILSLDQYPIDQKLNETVEKINFALTLAFFLEALLKIVGLGWKGWCEDRYNLFDAMVVLISAVEMILSPPAFIHQKRTSSKTASFSGLRSFRLFALFKLAR</sequence>
<evidence type="ECO:0000256" key="10">
    <source>
        <dbReference type="ARBA" id="ARBA00023136"/>
    </source>
</evidence>
<dbReference type="EMBL" id="BSXW01001073">
    <property type="protein sequence ID" value="GMF33382.1"/>
    <property type="molecule type" value="Genomic_DNA"/>
</dbReference>
<evidence type="ECO:0000256" key="6">
    <source>
        <dbReference type="ARBA" id="ARBA00022837"/>
    </source>
</evidence>
<feature type="domain" description="Ion transport" evidence="14">
    <location>
        <begin position="271"/>
        <end position="314"/>
    </location>
</feature>
<dbReference type="Proteomes" id="UP001165083">
    <property type="component" value="Unassembled WGS sequence"/>
</dbReference>
<accession>A0A9W7CHU1</accession>
<protein>
    <submittedName>
        <fullName evidence="15">Unnamed protein product</fullName>
    </submittedName>
</protein>
<keyword evidence="8 13" id="KW-1133">Transmembrane helix</keyword>
<keyword evidence="16" id="KW-1185">Reference proteome</keyword>
<dbReference type="PANTHER" id="PTHR45628:SF7">
    <property type="entry name" value="VOLTAGE-DEPENDENT CALCIUM CHANNEL TYPE A SUBUNIT ALPHA-1"/>
    <property type="match status" value="1"/>
</dbReference>
<feature type="transmembrane region" description="Helical" evidence="13">
    <location>
        <begin position="430"/>
        <end position="448"/>
    </location>
</feature>
<evidence type="ECO:0000256" key="11">
    <source>
        <dbReference type="ARBA" id="ARBA00023180"/>
    </source>
</evidence>
<dbReference type="InterPro" id="IPR005821">
    <property type="entry name" value="Ion_trans_dom"/>
</dbReference>
<comment type="caution">
    <text evidence="15">The sequence shown here is derived from an EMBL/GenBank/DDBJ whole genome shotgun (WGS) entry which is preliminary data.</text>
</comment>
<evidence type="ECO:0000313" key="16">
    <source>
        <dbReference type="Proteomes" id="UP001165083"/>
    </source>
</evidence>
<evidence type="ECO:0000313" key="15">
    <source>
        <dbReference type="EMBL" id="GMF33382.1"/>
    </source>
</evidence>
<keyword evidence="5 13" id="KW-0812">Transmembrane</keyword>
<keyword evidence="11" id="KW-0325">Glycoprotein</keyword>
<dbReference type="Pfam" id="PF00520">
    <property type="entry name" value="Ion_trans"/>
    <property type="match status" value="3"/>
</dbReference>
<name>A0A9W7CHU1_9STRA</name>
<evidence type="ECO:0000256" key="13">
    <source>
        <dbReference type="SAM" id="Phobius"/>
    </source>
</evidence>
<evidence type="ECO:0000256" key="7">
    <source>
        <dbReference type="ARBA" id="ARBA00022882"/>
    </source>
</evidence>
<proteinExistence type="predicted"/>
<dbReference type="GO" id="GO:0098703">
    <property type="term" value="P:calcium ion import across plasma membrane"/>
    <property type="evidence" value="ECO:0007669"/>
    <property type="project" value="TreeGrafter"/>
</dbReference>
<evidence type="ECO:0000256" key="12">
    <source>
        <dbReference type="ARBA" id="ARBA00023303"/>
    </source>
</evidence>
<organism evidence="15 16">
    <name type="scientific">Phytophthora lilii</name>
    <dbReference type="NCBI Taxonomy" id="2077276"/>
    <lineage>
        <taxon>Eukaryota</taxon>
        <taxon>Sar</taxon>
        <taxon>Stramenopiles</taxon>
        <taxon>Oomycota</taxon>
        <taxon>Peronosporomycetes</taxon>
        <taxon>Peronosporales</taxon>
        <taxon>Peronosporaceae</taxon>
        <taxon>Phytophthora</taxon>
    </lineage>
</organism>
<dbReference type="InterPro" id="IPR050599">
    <property type="entry name" value="VDCC_alpha-1_subunit"/>
</dbReference>
<dbReference type="SUPFAM" id="SSF81324">
    <property type="entry name" value="Voltage-gated potassium channels"/>
    <property type="match status" value="2"/>
</dbReference>
<dbReference type="OrthoDB" id="128107at2759"/>
<dbReference type="InterPro" id="IPR027359">
    <property type="entry name" value="Volt_channel_dom_sf"/>
</dbReference>
<comment type="subcellular location">
    <subcellularLocation>
        <location evidence="1">Membrane</location>
        <topology evidence="1">Multi-pass membrane protein</topology>
    </subcellularLocation>
</comment>
<evidence type="ECO:0000256" key="3">
    <source>
        <dbReference type="ARBA" id="ARBA00022568"/>
    </source>
</evidence>
<dbReference type="GO" id="GO:0008331">
    <property type="term" value="F:high voltage-gated calcium channel activity"/>
    <property type="evidence" value="ECO:0007669"/>
    <property type="project" value="TreeGrafter"/>
</dbReference>